<accession>A0A517TE87</accession>
<comment type="subcellular location">
    <subcellularLocation>
        <location evidence="1">Periplasm</location>
    </subcellularLocation>
</comment>
<dbReference type="InterPro" id="IPR004852">
    <property type="entry name" value="Di-haem_cyt_c_peroxidsae"/>
</dbReference>
<keyword evidence="5" id="KW-0574">Periplasm</keyword>
<evidence type="ECO:0000259" key="10">
    <source>
        <dbReference type="PROSITE" id="PS51007"/>
    </source>
</evidence>
<keyword evidence="4" id="KW-0732">Signal</keyword>
<evidence type="ECO:0000256" key="3">
    <source>
        <dbReference type="ARBA" id="ARBA00022723"/>
    </source>
</evidence>
<feature type="binding site" description="axial binding residue" evidence="9">
    <location>
        <position position="74"/>
    </location>
    <ligand>
        <name>heme c</name>
        <dbReference type="ChEBI" id="CHEBI:61717"/>
        <label>1</label>
    </ligand>
    <ligandPart>
        <name>Fe</name>
        <dbReference type="ChEBI" id="CHEBI:18248"/>
    </ligandPart>
</feature>
<dbReference type="KEGG" id="chya:V22_39620"/>
<evidence type="ECO:0000256" key="5">
    <source>
        <dbReference type="ARBA" id="ARBA00022764"/>
    </source>
</evidence>
<comment type="cofactor">
    <cofactor evidence="8">
        <name>heme</name>
        <dbReference type="ChEBI" id="CHEBI:30413"/>
    </cofactor>
    <text evidence="8">Binds 2 heme groups.</text>
</comment>
<evidence type="ECO:0000256" key="4">
    <source>
        <dbReference type="ARBA" id="ARBA00022729"/>
    </source>
</evidence>
<dbReference type="PANTHER" id="PTHR30600:SF10">
    <property type="entry name" value="BLL6722 PROTEIN"/>
    <property type="match status" value="1"/>
</dbReference>
<evidence type="ECO:0000256" key="1">
    <source>
        <dbReference type="ARBA" id="ARBA00004418"/>
    </source>
</evidence>
<feature type="binding site" description="covalent" evidence="8">
    <location>
        <position position="70"/>
    </location>
    <ligand>
        <name>heme c</name>
        <dbReference type="ChEBI" id="CHEBI:61717"/>
        <label>1</label>
    </ligand>
</feature>
<name>A0A517TE87_9PLAN</name>
<comment type="PTM">
    <text evidence="8">Binds 2 heme groups per subunit.</text>
</comment>
<reference evidence="11 12" key="1">
    <citation type="submission" date="2019-02" db="EMBL/GenBank/DDBJ databases">
        <title>Deep-cultivation of Planctomycetes and their phenomic and genomic characterization uncovers novel biology.</title>
        <authorList>
            <person name="Wiegand S."/>
            <person name="Jogler M."/>
            <person name="Boedeker C."/>
            <person name="Pinto D."/>
            <person name="Vollmers J."/>
            <person name="Rivas-Marin E."/>
            <person name="Kohn T."/>
            <person name="Peeters S.H."/>
            <person name="Heuer A."/>
            <person name="Rast P."/>
            <person name="Oberbeckmann S."/>
            <person name="Bunk B."/>
            <person name="Jeske O."/>
            <person name="Meyerdierks A."/>
            <person name="Storesund J.E."/>
            <person name="Kallscheuer N."/>
            <person name="Luecker S."/>
            <person name="Lage O.M."/>
            <person name="Pohl T."/>
            <person name="Merkel B.J."/>
            <person name="Hornburger P."/>
            <person name="Mueller R.-W."/>
            <person name="Bruemmer F."/>
            <person name="Labrenz M."/>
            <person name="Spormann A.M."/>
            <person name="Op den Camp H."/>
            <person name="Overmann J."/>
            <person name="Amann R."/>
            <person name="Jetten M.S.M."/>
            <person name="Mascher T."/>
            <person name="Medema M.H."/>
            <person name="Devos D.P."/>
            <person name="Kaster A.-K."/>
            <person name="Ovreas L."/>
            <person name="Rohde M."/>
            <person name="Galperin M.Y."/>
            <person name="Jogler C."/>
        </authorList>
    </citation>
    <scope>NUCLEOTIDE SEQUENCE [LARGE SCALE GENOMIC DNA]</scope>
    <source>
        <strain evidence="11 12">V22</strain>
    </source>
</reference>
<organism evidence="11 12">
    <name type="scientific">Calycomorphotria hydatis</name>
    <dbReference type="NCBI Taxonomy" id="2528027"/>
    <lineage>
        <taxon>Bacteria</taxon>
        <taxon>Pseudomonadati</taxon>
        <taxon>Planctomycetota</taxon>
        <taxon>Planctomycetia</taxon>
        <taxon>Planctomycetales</taxon>
        <taxon>Planctomycetaceae</taxon>
        <taxon>Calycomorphotria</taxon>
    </lineage>
</organism>
<feature type="domain" description="Cytochrome c" evidence="10">
    <location>
        <begin position="199"/>
        <end position="322"/>
    </location>
</feature>
<dbReference type="PIRSF" id="PIRSF000294">
    <property type="entry name" value="Cytochrome-c_peroxidase"/>
    <property type="match status" value="1"/>
</dbReference>
<dbReference type="OrthoDB" id="9772811at2"/>
<evidence type="ECO:0000256" key="6">
    <source>
        <dbReference type="ARBA" id="ARBA00023002"/>
    </source>
</evidence>
<dbReference type="EC" id="1.11.1.5" evidence="11"/>
<dbReference type="SUPFAM" id="SSF46626">
    <property type="entry name" value="Cytochrome c"/>
    <property type="match status" value="2"/>
</dbReference>
<dbReference type="GO" id="GO:0020037">
    <property type="term" value="F:heme binding"/>
    <property type="evidence" value="ECO:0007669"/>
    <property type="project" value="InterPro"/>
</dbReference>
<dbReference type="PANTHER" id="PTHR30600">
    <property type="entry name" value="CYTOCHROME C PEROXIDASE-RELATED"/>
    <property type="match status" value="1"/>
</dbReference>
<dbReference type="PROSITE" id="PS51007">
    <property type="entry name" value="CYTC"/>
    <property type="match status" value="1"/>
</dbReference>
<dbReference type="RefSeq" id="WP_145265974.1">
    <property type="nucleotide sequence ID" value="NZ_CP036316.1"/>
</dbReference>
<sequence length="337" mass="36668">MLRNPCVYILAVEVVFSGSFALSADGVFHIPGGLDDIDLPKNVKATPEMIELGKQLYFDKRLSKDNSISCASCHDPKFGWADPDQFSTGVDGGKGGRNAPTVINSAFNKFQFWDGRAGSLEEQALGPMANPVEMAETLDNLEIKLNKIKGYREQFQNVFGTDVTREGMATAIAMFERTVLSGDAPYDKYEEGDATAMSEAAVRGMKLFFGKAVCSSCHSGSNFTDNGFHNIGIGMDAKEPDQGRAVISKLEGDTGAFKTPTVREAAKTAPYMHDGSLKTLEEVVEHYNKGGIDNPYLDEEIFPLGLTTQEKADLVTFMKEGLSSETYPDVSPPKLPE</sequence>
<evidence type="ECO:0000256" key="8">
    <source>
        <dbReference type="PIRSR" id="PIRSR000294-1"/>
    </source>
</evidence>
<evidence type="ECO:0000313" key="12">
    <source>
        <dbReference type="Proteomes" id="UP000319976"/>
    </source>
</evidence>
<dbReference type="Gene3D" id="1.10.760.10">
    <property type="entry name" value="Cytochrome c-like domain"/>
    <property type="match status" value="2"/>
</dbReference>
<dbReference type="AlphaFoldDB" id="A0A517TE87"/>
<dbReference type="GO" id="GO:0009055">
    <property type="term" value="F:electron transfer activity"/>
    <property type="evidence" value="ECO:0007669"/>
    <property type="project" value="InterPro"/>
</dbReference>
<feature type="binding site" description="covalent" evidence="8">
    <location>
        <position position="214"/>
    </location>
    <ligand>
        <name>heme c</name>
        <dbReference type="ChEBI" id="CHEBI:61717"/>
        <label>2</label>
    </ligand>
</feature>
<keyword evidence="3 9" id="KW-0479">Metal-binding</keyword>
<keyword evidence="12" id="KW-1185">Reference proteome</keyword>
<gene>
    <name evidence="11" type="primary">ccp</name>
    <name evidence="11" type="ORF">V22_39620</name>
</gene>
<dbReference type="InterPro" id="IPR036909">
    <property type="entry name" value="Cyt_c-like_dom_sf"/>
</dbReference>
<evidence type="ECO:0000256" key="7">
    <source>
        <dbReference type="ARBA" id="ARBA00023004"/>
    </source>
</evidence>
<feature type="binding site" description="covalent" evidence="8">
    <location>
        <position position="73"/>
    </location>
    <ligand>
        <name>heme c</name>
        <dbReference type="ChEBI" id="CHEBI:61717"/>
        <label>1</label>
    </ligand>
</feature>
<dbReference type="InterPro" id="IPR009056">
    <property type="entry name" value="Cyt_c-like_dom"/>
</dbReference>
<protein>
    <submittedName>
        <fullName evidence="11">Cytochrome c551 peroxidase</fullName>
        <ecNumber evidence="11">1.11.1.5</ecNumber>
    </submittedName>
</protein>
<keyword evidence="6 11" id="KW-0560">Oxidoreductase</keyword>
<dbReference type="GO" id="GO:0042597">
    <property type="term" value="C:periplasmic space"/>
    <property type="evidence" value="ECO:0007669"/>
    <property type="project" value="UniProtKB-SubCell"/>
</dbReference>
<dbReference type="InterPro" id="IPR026259">
    <property type="entry name" value="MauG/Cytc_peroxidase"/>
</dbReference>
<keyword evidence="11" id="KW-0575">Peroxidase</keyword>
<dbReference type="Pfam" id="PF03150">
    <property type="entry name" value="CCP_MauG"/>
    <property type="match status" value="1"/>
</dbReference>
<dbReference type="EMBL" id="CP036316">
    <property type="protein sequence ID" value="QDT66691.1"/>
    <property type="molecule type" value="Genomic_DNA"/>
</dbReference>
<evidence type="ECO:0000313" key="11">
    <source>
        <dbReference type="EMBL" id="QDT66691.1"/>
    </source>
</evidence>
<dbReference type="InterPro" id="IPR051395">
    <property type="entry name" value="Cytochrome_c_Peroxidase/MauG"/>
</dbReference>
<dbReference type="GO" id="GO:0004130">
    <property type="term" value="F:cytochrome-c peroxidase activity"/>
    <property type="evidence" value="ECO:0007669"/>
    <property type="project" value="UniProtKB-EC"/>
</dbReference>
<proteinExistence type="predicted"/>
<keyword evidence="7 9" id="KW-0408">Iron</keyword>
<evidence type="ECO:0000256" key="9">
    <source>
        <dbReference type="PIRSR" id="PIRSR000294-2"/>
    </source>
</evidence>
<keyword evidence="2 8" id="KW-0349">Heme</keyword>
<dbReference type="FunFam" id="1.10.760.10:FF:000031">
    <property type="entry name" value="Di-heme cytochrome C peroxidase"/>
    <property type="match status" value="1"/>
</dbReference>
<evidence type="ECO:0000256" key="2">
    <source>
        <dbReference type="ARBA" id="ARBA00022617"/>
    </source>
</evidence>
<dbReference type="GO" id="GO:0046872">
    <property type="term" value="F:metal ion binding"/>
    <property type="evidence" value="ECO:0007669"/>
    <property type="project" value="UniProtKB-KW"/>
</dbReference>
<dbReference type="Proteomes" id="UP000319976">
    <property type="component" value="Chromosome"/>
</dbReference>
<feature type="binding site" description="covalent" evidence="8">
    <location>
        <position position="217"/>
    </location>
    <ligand>
        <name>heme c</name>
        <dbReference type="ChEBI" id="CHEBI:61717"/>
        <label>2</label>
    </ligand>
</feature>
<feature type="binding site" description="axial binding residue" evidence="9">
    <location>
        <position position="218"/>
    </location>
    <ligand>
        <name>heme c</name>
        <dbReference type="ChEBI" id="CHEBI:61717"/>
        <label>2</label>
    </ligand>
    <ligandPart>
        <name>Fe</name>
        <dbReference type="ChEBI" id="CHEBI:18248"/>
    </ligandPart>
</feature>